<sequence>MELTRMLLLIGQAGRFVEGEILHVPPALRLFTRETPYLDSLFFVVTCLIAFVLSPLVEILCPVPGHPWTWWHFATSSGFIFALFWVSALVGHLPAHLSKDDSGDDDPIVRFKV</sequence>
<dbReference type="HOGENOM" id="CLU_2133519_0_0_1"/>
<dbReference type="Proteomes" id="UP000012174">
    <property type="component" value="Unassembled WGS sequence"/>
</dbReference>
<feature type="transmembrane region" description="Helical" evidence="1">
    <location>
        <begin position="37"/>
        <end position="57"/>
    </location>
</feature>
<evidence type="ECO:0000313" key="3">
    <source>
        <dbReference type="Proteomes" id="UP000012174"/>
    </source>
</evidence>
<proteinExistence type="predicted"/>
<keyword evidence="1" id="KW-1133">Transmembrane helix</keyword>
<dbReference type="AlphaFoldDB" id="M7TPB6"/>
<dbReference type="EMBL" id="KB705590">
    <property type="protein sequence ID" value="EMR71751.1"/>
    <property type="molecule type" value="Genomic_DNA"/>
</dbReference>
<organism evidence="2 3">
    <name type="scientific">Eutypa lata (strain UCR-EL1)</name>
    <name type="common">Grapevine dieback disease fungus</name>
    <name type="synonym">Eutypa armeniacae</name>
    <dbReference type="NCBI Taxonomy" id="1287681"/>
    <lineage>
        <taxon>Eukaryota</taxon>
        <taxon>Fungi</taxon>
        <taxon>Dikarya</taxon>
        <taxon>Ascomycota</taxon>
        <taxon>Pezizomycotina</taxon>
        <taxon>Sordariomycetes</taxon>
        <taxon>Xylariomycetidae</taxon>
        <taxon>Xylariales</taxon>
        <taxon>Diatrypaceae</taxon>
        <taxon>Eutypa</taxon>
    </lineage>
</organism>
<evidence type="ECO:0000313" key="2">
    <source>
        <dbReference type="EMBL" id="EMR71751.1"/>
    </source>
</evidence>
<keyword evidence="1" id="KW-0472">Membrane</keyword>
<accession>M7TPB6</accession>
<name>M7TPB6_EUTLA</name>
<evidence type="ECO:0000256" key="1">
    <source>
        <dbReference type="SAM" id="Phobius"/>
    </source>
</evidence>
<gene>
    <name evidence="2" type="ORF">UCREL1_1211</name>
</gene>
<protein>
    <submittedName>
        <fullName evidence="2">Uncharacterized protein</fullName>
    </submittedName>
</protein>
<keyword evidence="3" id="KW-1185">Reference proteome</keyword>
<dbReference type="KEGG" id="ela:UCREL1_1211"/>
<keyword evidence="1" id="KW-0812">Transmembrane</keyword>
<feature type="transmembrane region" description="Helical" evidence="1">
    <location>
        <begin position="69"/>
        <end position="90"/>
    </location>
</feature>
<reference evidence="3" key="1">
    <citation type="journal article" date="2013" name="Genome Announc.">
        <title>Draft genome sequence of the grapevine dieback fungus Eutypa lata UCR-EL1.</title>
        <authorList>
            <person name="Blanco-Ulate B."/>
            <person name="Rolshausen P.E."/>
            <person name="Cantu D."/>
        </authorList>
    </citation>
    <scope>NUCLEOTIDE SEQUENCE [LARGE SCALE GENOMIC DNA]</scope>
    <source>
        <strain evidence="3">UCR-EL1</strain>
    </source>
</reference>